<evidence type="ECO:0000256" key="1">
    <source>
        <dbReference type="SAM" id="MobiDB-lite"/>
    </source>
</evidence>
<feature type="compositionally biased region" description="Low complexity" evidence="1">
    <location>
        <begin position="111"/>
        <end position="120"/>
    </location>
</feature>
<keyword evidence="3" id="KW-1185">Reference proteome</keyword>
<protein>
    <submittedName>
        <fullName evidence="2">Uncharacterized protein</fullName>
    </submittedName>
</protein>
<evidence type="ECO:0000313" key="2">
    <source>
        <dbReference type="EMBL" id="KYQ46502.1"/>
    </source>
</evidence>
<dbReference type="Proteomes" id="UP000075809">
    <property type="component" value="Unassembled WGS sequence"/>
</dbReference>
<evidence type="ECO:0000313" key="3">
    <source>
        <dbReference type="Proteomes" id="UP000075809"/>
    </source>
</evidence>
<dbReference type="EMBL" id="KQ983227">
    <property type="protein sequence ID" value="KYQ46502.1"/>
    <property type="molecule type" value="Genomic_DNA"/>
</dbReference>
<sequence length="130" mass="14965">MRRDKRAVRTRDAKINLIDERTRAKLPLRDVGPFRHFRHYINEETRRAAPARLPVPYRNGYSRIVMFTVGDEQWVTSRSQARLDPTALVSGRQPPRGVALIKVPRGRRPFSEFVPSPSSELTNENSVGSR</sequence>
<accession>A0A151WF81</accession>
<reference evidence="2 3" key="1">
    <citation type="submission" date="2015-09" db="EMBL/GenBank/DDBJ databases">
        <title>Trachymyrmex zeteki WGS genome.</title>
        <authorList>
            <person name="Nygaard S."/>
            <person name="Hu H."/>
            <person name="Boomsma J."/>
            <person name="Zhang G."/>
        </authorList>
    </citation>
    <scope>NUCLEOTIDE SEQUENCE [LARGE SCALE GENOMIC DNA]</scope>
    <source>
        <strain evidence="2">Tzet28-1</strain>
        <tissue evidence="2">Whole body</tissue>
    </source>
</reference>
<name>A0A151WF81_9HYME</name>
<feature type="compositionally biased region" description="Polar residues" evidence="1">
    <location>
        <begin position="121"/>
        <end position="130"/>
    </location>
</feature>
<feature type="region of interest" description="Disordered" evidence="1">
    <location>
        <begin position="108"/>
        <end position="130"/>
    </location>
</feature>
<organism evidence="2 3">
    <name type="scientific">Mycetomoellerius zeteki</name>
    <dbReference type="NCBI Taxonomy" id="64791"/>
    <lineage>
        <taxon>Eukaryota</taxon>
        <taxon>Metazoa</taxon>
        <taxon>Ecdysozoa</taxon>
        <taxon>Arthropoda</taxon>
        <taxon>Hexapoda</taxon>
        <taxon>Insecta</taxon>
        <taxon>Pterygota</taxon>
        <taxon>Neoptera</taxon>
        <taxon>Endopterygota</taxon>
        <taxon>Hymenoptera</taxon>
        <taxon>Apocrita</taxon>
        <taxon>Aculeata</taxon>
        <taxon>Formicoidea</taxon>
        <taxon>Formicidae</taxon>
        <taxon>Myrmicinae</taxon>
        <taxon>Mycetomoellerius</taxon>
    </lineage>
</organism>
<gene>
    <name evidence="2" type="ORF">ALC60_14599</name>
</gene>
<dbReference type="AlphaFoldDB" id="A0A151WF81"/>
<proteinExistence type="predicted"/>